<evidence type="ECO:0000256" key="6">
    <source>
        <dbReference type="SAM" id="SignalP"/>
    </source>
</evidence>
<feature type="domain" description="Sushi" evidence="7">
    <location>
        <begin position="227"/>
        <end position="287"/>
    </location>
</feature>
<evidence type="ECO:0000256" key="2">
    <source>
        <dbReference type="ARBA" id="ARBA00022659"/>
    </source>
</evidence>
<name>A0A8T3D1K4_9TELE</name>
<dbReference type="CDD" id="cd00033">
    <property type="entry name" value="CCP"/>
    <property type="match status" value="3"/>
</dbReference>
<feature type="disulfide bond" evidence="5">
    <location>
        <begin position="116"/>
        <end position="143"/>
    </location>
</feature>
<dbReference type="Gene3D" id="2.10.70.10">
    <property type="entry name" value="Complement Module, domain 1"/>
    <property type="match status" value="4"/>
</dbReference>
<dbReference type="Pfam" id="PF00084">
    <property type="entry name" value="Sushi"/>
    <property type="match status" value="4"/>
</dbReference>
<sequence>MKPINLILCFALWGGSHVLVVEADCSRLPYVENADVSEKSLKSNYTEGDELLFNCRVGYVSSRRITYKCVDRRWNAGRRINCSPKQCELPEDITNGHYEIVNGTEFVFGTVIKYFCDEGYMLVGRSDTRLCLSEGWSDRVPHCEVVKCVAELNNPNVIVSGQGDGGPIKYGHVLHFKCESSELTLVGEPEVVCLSNGTWSSPFPSCREEITSQITPTMRTGTGFSGYSCGPPPSIPFADITGLQKAVYKNGDRVEYQCKKQYVVQGSLIATCSYGNWHQYQQLKCLEPCVVTVEEMERRKIKPRYGVPRKFYGHQDSM</sequence>
<feature type="domain" description="Sushi" evidence="7">
    <location>
        <begin position="85"/>
        <end position="145"/>
    </location>
</feature>
<dbReference type="InterPro" id="IPR000436">
    <property type="entry name" value="Sushi_SCR_CCP_dom"/>
</dbReference>
<dbReference type="EMBL" id="JAERUA010000013">
    <property type="protein sequence ID" value="KAI1891513.1"/>
    <property type="molecule type" value="Genomic_DNA"/>
</dbReference>
<feature type="disulfide bond" evidence="5">
    <location>
        <begin position="55"/>
        <end position="82"/>
    </location>
</feature>
<dbReference type="PROSITE" id="PS50923">
    <property type="entry name" value="SUSHI"/>
    <property type="match status" value="4"/>
</dbReference>
<evidence type="ECO:0000256" key="5">
    <source>
        <dbReference type="PROSITE-ProRule" id="PRU00302"/>
    </source>
</evidence>
<comment type="caution">
    <text evidence="8">The sequence shown here is derived from an EMBL/GenBank/DDBJ whole genome shotgun (WGS) entry which is preliminary data.</text>
</comment>
<organism evidence="8 9">
    <name type="scientific">Albula goreensis</name>
    <dbReference type="NCBI Taxonomy" id="1534307"/>
    <lineage>
        <taxon>Eukaryota</taxon>
        <taxon>Metazoa</taxon>
        <taxon>Chordata</taxon>
        <taxon>Craniata</taxon>
        <taxon>Vertebrata</taxon>
        <taxon>Euteleostomi</taxon>
        <taxon>Actinopterygii</taxon>
        <taxon>Neopterygii</taxon>
        <taxon>Teleostei</taxon>
        <taxon>Albuliformes</taxon>
        <taxon>Albulidae</taxon>
        <taxon>Albula</taxon>
    </lineage>
</organism>
<dbReference type="SMART" id="SM00032">
    <property type="entry name" value="CCP"/>
    <property type="match status" value="4"/>
</dbReference>
<dbReference type="PANTHER" id="PTHR45785:SF2">
    <property type="entry name" value="COMPLEMENT FACTOR H-RELATED"/>
    <property type="match status" value="1"/>
</dbReference>
<dbReference type="Proteomes" id="UP000829720">
    <property type="component" value="Unassembled WGS sequence"/>
</dbReference>
<accession>A0A8T3D1K4</accession>
<feature type="chain" id="PRO_5035719427" description="Sushi domain-containing protein" evidence="6">
    <location>
        <begin position="24"/>
        <end position="318"/>
    </location>
</feature>
<evidence type="ECO:0000313" key="9">
    <source>
        <dbReference type="Proteomes" id="UP000829720"/>
    </source>
</evidence>
<evidence type="ECO:0000256" key="1">
    <source>
        <dbReference type="ARBA" id="ARBA00004328"/>
    </source>
</evidence>
<comment type="subcellular location">
    <subcellularLocation>
        <location evidence="1">Virion</location>
    </subcellularLocation>
</comment>
<feature type="domain" description="Sushi" evidence="7">
    <location>
        <begin position="146"/>
        <end position="208"/>
    </location>
</feature>
<keyword evidence="9" id="KW-1185">Reference proteome</keyword>
<keyword evidence="4 5" id="KW-1015">Disulfide bond</keyword>
<feature type="signal peptide" evidence="6">
    <location>
        <begin position="1"/>
        <end position="23"/>
    </location>
</feature>
<dbReference type="InterPro" id="IPR035976">
    <property type="entry name" value="Sushi/SCR/CCP_sf"/>
</dbReference>
<dbReference type="SUPFAM" id="SSF57535">
    <property type="entry name" value="Complement control module/SCR domain"/>
    <property type="match status" value="4"/>
</dbReference>
<proteinExistence type="predicted"/>
<dbReference type="AlphaFoldDB" id="A0A8T3D1K4"/>
<reference evidence="8" key="1">
    <citation type="submission" date="2021-01" db="EMBL/GenBank/DDBJ databases">
        <authorList>
            <person name="Zahm M."/>
            <person name="Roques C."/>
            <person name="Cabau C."/>
            <person name="Klopp C."/>
            <person name="Donnadieu C."/>
            <person name="Jouanno E."/>
            <person name="Lampietro C."/>
            <person name="Louis A."/>
            <person name="Herpin A."/>
            <person name="Echchiki A."/>
            <person name="Berthelot C."/>
            <person name="Parey E."/>
            <person name="Roest-Crollius H."/>
            <person name="Braasch I."/>
            <person name="Postlethwait J."/>
            <person name="Bobe J."/>
            <person name="Montfort J."/>
            <person name="Bouchez O."/>
            <person name="Begum T."/>
            <person name="Mejri S."/>
            <person name="Adams A."/>
            <person name="Chen W.-J."/>
            <person name="Guiguen Y."/>
        </authorList>
    </citation>
    <scope>NUCLEOTIDE SEQUENCE</scope>
    <source>
        <tissue evidence="8">Blood</tissue>
    </source>
</reference>
<evidence type="ECO:0000256" key="3">
    <source>
        <dbReference type="ARBA" id="ARBA00022729"/>
    </source>
</evidence>
<feature type="disulfide bond" evidence="5">
    <location>
        <begin position="229"/>
        <end position="272"/>
    </location>
</feature>
<evidence type="ECO:0000313" key="8">
    <source>
        <dbReference type="EMBL" id="KAI1891513.1"/>
    </source>
</evidence>
<protein>
    <recommendedName>
        <fullName evidence="7">Sushi domain-containing protein</fullName>
    </recommendedName>
</protein>
<feature type="disulfide bond" evidence="5">
    <location>
        <begin position="258"/>
        <end position="285"/>
    </location>
</feature>
<keyword evidence="2 5" id="KW-0768">Sushi</keyword>
<feature type="domain" description="Sushi" evidence="7">
    <location>
        <begin position="23"/>
        <end position="84"/>
    </location>
</feature>
<evidence type="ECO:0000256" key="4">
    <source>
        <dbReference type="ARBA" id="ARBA00023157"/>
    </source>
</evidence>
<comment type="caution">
    <text evidence="5">Lacks conserved residue(s) required for the propagation of feature annotation.</text>
</comment>
<keyword evidence="3 6" id="KW-0732">Signal</keyword>
<gene>
    <name evidence="8" type="ORF">AGOR_G00144580</name>
</gene>
<dbReference type="InterPro" id="IPR051503">
    <property type="entry name" value="ComplSys_Reg/VirEntry_Med"/>
</dbReference>
<dbReference type="PANTHER" id="PTHR45785">
    <property type="entry name" value="COMPLEMENT FACTOR H-RELATED"/>
    <property type="match status" value="1"/>
</dbReference>
<evidence type="ECO:0000259" key="7">
    <source>
        <dbReference type="PROSITE" id="PS50923"/>
    </source>
</evidence>
<dbReference type="OrthoDB" id="10051774at2759"/>